<accession>A0ABV0STF9</accession>
<evidence type="ECO:0000313" key="3">
    <source>
        <dbReference type="Proteomes" id="UP001482620"/>
    </source>
</evidence>
<sequence length="69" mass="7424">MGQYMDVSGQQTTKLLSLKELTLSRDGSHGGPAHRMVRVVRVDSLCSSDTSYNSSSDSTDLEVETACGQ</sequence>
<feature type="region of interest" description="Disordered" evidence="1">
    <location>
        <begin position="48"/>
        <end position="69"/>
    </location>
</feature>
<proteinExistence type="predicted"/>
<organism evidence="2 3">
    <name type="scientific">Ilyodon furcidens</name>
    <name type="common">goldbreast splitfin</name>
    <dbReference type="NCBI Taxonomy" id="33524"/>
    <lineage>
        <taxon>Eukaryota</taxon>
        <taxon>Metazoa</taxon>
        <taxon>Chordata</taxon>
        <taxon>Craniata</taxon>
        <taxon>Vertebrata</taxon>
        <taxon>Euteleostomi</taxon>
        <taxon>Actinopterygii</taxon>
        <taxon>Neopterygii</taxon>
        <taxon>Teleostei</taxon>
        <taxon>Neoteleostei</taxon>
        <taxon>Acanthomorphata</taxon>
        <taxon>Ovalentaria</taxon>
        <taxon>Atherinomorphae</taxon>
        <taxon>Cyprinodontiformes</taxon>
        <taxon>Goodeidae</taxon>
        <taxon>Ilyodon</taxon>
    </lineage>
</organism>
<protein>
    <submittedName>
        <fullName evidence="2">Uncharacterized protein</fullName>
    </submittedName>
</protein>
<feature type="compositionally biased region" description="Low complexity" evidence="1">
    <location>
        <begin position="48"/>
        <end position="58"/>
    </location>
</feature>
<comment type="caution">
    <text evidence="2">The sequence shown here is derived from an EMBL/GenBank/DDBJ whole genome shotgun (WGS) entry which is preliminary data.</text>
</comment>
<keyword evidence="3" id="KW-1185">Reference proteome</keyword>
<name>A0ABV0STF9_9TELE</name>
<reference evidence="2 3" key="1">
    <citation type="submission" date="2021-06" db="EMBL/GenBank/DDBJ databases">
        <authorList>
            <person name="Palmer J.M."/>
        </authorList>
    </citation>
    <scope>NUCLEOTIDE SEQUENCE [LARGE SCALE GENOMIC DNA]</scope>
    <source>
        <strain evidence="3">if_2019</strain>
        <tissue evidence="2">Muscle</tissue>
    </source>
</reference>
<evidence type="ECO:0000313" key="2">
    <source>
        <dbReference type="EMBL" id="MEQ2223391.1"/>
    </source>
</evidence>
<dbReference type="Proteomes" id="UP001482620">
    <property type="component" value="Unassembled WGS sequence"/>
</dbReference>
<evidence type="ECO:0000256" key="1">
    <source>
        <dbReference type="SAM" id="MobiDB-lite"/>
    </source>
</evidence>
<gene>
    <name evidence="2" type="ORF">ILYODFUR_036322</name>
</gene>
<dbReference type="EMBL" id="JAHRIQ010007324">
    <property type="protein sequence ID" value="MEQ2223391.1"/>
    <property type="molecule type" value="Genomic_DNA"/>
</dbReference>